<feature type="domain" description="Peptidoglycan binding-like" evidence="1">
    <location>
        <begin position="22"/>
        <end position="72"/>
    </location>
</feature>
<reference evidence="3 4" key="1">
    <citation type="submission" date="2018-05" db="EMBL/GenBank/DDBJ databases">
        <title>Genomic Encyclopedia of Type Strains, Phase III (KMG-III): the genomes of soil and plant-associated and newly described type strains.</title>
        <authorList>
            <person name="Whitman W."/>
        </authorList>
    </citation>
    <scope>NUCLEOTIDE SEQUENCE [LARGE SCALE GENOMIC DNA]</scope>
    <source>
        <strain evidence="3 4">CECT 5696</strain>
    </source>
</reference>
<evidence type="ECO:0000313" key="4">
    <source>
        <dbReference type="Proteomes" id="UP000246635"/>
    </source>
</evidence>
<dbReference type="RefSeq" id="WP_110046302.1">
    <property type="nucleotide sequence ID" value="NZ_CP054613.1"/>
</dbReference>
<dbReference type="SUPFAM" id="SSF47090">
    <property type="entry name" value="PGBD-like"/>
    <property type="match status" value="1"/>
</dbReference>
<proteinExistence type="predicted"/>
<keyword evidence="4" id="KW-1185">Reference proteome</keyword>
<dbReference type="InterPro" id="IPR002477">
    <property type="entry name" value="Peptidoglycan-bd-like"/>
</dbReference>
<dbReference type="InterPro" id="IPR039564">
    <property type="entry name" value="Peptidase_C39-like"/>
</dbReference>
<dbReference type="Gene3D" id="1.10.101.10">
    <property type="entry name" value="PGBD-like superfamily/PGBD"/>
    <property type="match status" value="1"/>
</dbReference>
<sequence length="293" mass="32442">MSNVQQPAPLNDVLSLDPSTVRQEVILLQNRLNELGYTGSTNQPLTADGKFGPNTLFAVNAFKSMNKLGNTGGAAGKIGLQSWKVLFSPDVLDASGHKPADEPYPAKQPVYYSQEDSKWKGVMYSNHRDPKQNIGSSGCGPTCMAMVITNLKGTVVLPPETAQYSLDHGFRSYDDGTEWGYYGSIAARYNLRCEQTADWDDVKLALSQPGRMVIASMRPGHFTQGGHYIVLHGYMNRASDSWVDVLDPNHDNQSYFRRGHDGLVDEGRQDDGRVTAKESVFRQEAGQFWIFNV</sequence>
<name>A0A2V2YMS3_9BACL</name>
<dbReference type="AlphaFoldDB" id="A0A2V2YMS3"/>
<evidence type="ECO:0000259" key="1">
    <source>
        <dbReference type="Pfam" id="PF01471"/>
    </source>
</evidence>
<dbReference type="InterPro" id="IPR036365">
    <property type="entry name" value="PGBD-like_sf"/>
</dbReference>
<protein>
    <submittedName>
        <fullName evidence="3">Putative peptidoglycan binding protein</fullName>
    </submittedName>
</protein>
<dbReference type="Pfam" id="PF01471">
    <property type="entry name" value="PG_binding_1"/>
    <property type="match status" value="1"/>
</dbReference>
<comment type="caution">
    <text evidence="3">The sequence shown here is derived from an EMBL/GenBank/DDBJ whole genome shotgun (WGS) entry which is preliminary data.</text>
</comment>
<organism evidence="3 4">
    <name type="scientific">Paenibacillus cellulosilyticus</name>
    <dbReference type="NCBI Taxonomy" id="375489"/>
    <lineage>
        <taxon>Bacteria</taxon>
        <taxon>Bacillati</taxon>
        <taxon>Bacillota</taxon>
        <taxon>Bacilli</taxon>
        <taxon>Bacillales</taxon>
        <taxon>Paenibacillaceae</taxon>
        <taxon>Paenibacillus</taxon>
    </lineage>
</organism>
<dbReference type="Proteomes" id="UP000246635">
    <property type="component" value="Unassembled WGS sequence"/>
</dbReference>
<dbReference type="InterPro" id="IPR036366">
    <property type="entry name" value="PGBDSf"/>
</dbReference>
<evidence type="ECO:0000259" key="2">
    <source>
        <dbReference type="Pfam" id="PF13529"/>
    </source>
</evidence>
<feature type="domain" description="Peptidase C39-like" evidence="2">
    <location>
        <begin position="117"/>
        <end position="238"/>
    </location>
</feature>
<dbReference type="OrthoDB" id="3186156at2"/>
<evidence type="ECO:0000313" key="3">
    <source>
        <dbReference type="EMBL" id="PWV95683.1"/>
    </source>
</evidence>
<accession>A0A2V2YMS3</accession>
<gene>
    <name evidence="3" type="ORF">DFQ01_12526</name>
</gene>
<dbReference type="EMBL" id="QGTQ01000025">
    <property type="protein sequence ID" value="PWV95683.1"/>
    <property type="molecule type" value="Genomic_DNA"/>
</dbReference>
<dbReference type="Gene3D" id="3.90.70.10">
    <property type="entry name" value="Cysteine proteinases"/>
    <property type="match status" value="1"/>
</dbReference>
<dbReference type="Pfam" id="PF13529">
    <property type="entry name" value="Peptidase_C39_2"/>
    <property type="match status" value="1"/>
</dbReference>